<dbReference type="GO" id="GO:0071555">
    <property type="term" value="P:cell wall organization"/>
    <property type="evidence" value="ECO:0007669"/>
    <property type="project" value="UniProtKB-KW"/>
</dbReference>
<dbReference type="KEGG" id="dgg:DGI_1346"/>
<dbReference type="EMBL" id="CP006585">
    <property type="protein sequence ID" value="AGW13197.1"/>
    <property type="molecule type" value="Genomic_DNA"/>
</dbReference>
<keyword evidence="1 7" id="KW-1003">Cell membrane</keyword>
<dbReference type="PANTHER" id="PTHR30518:SF2">
    <property type="entry name" value="ENDOLYTIC MUREIN TRANSGLYCOSYLASE"/>
    <property type="match status" value="1"/>
</dbReference>
<dbReference type="FunFam" id="3.30.160.60:FF:000242">
    <property type="entry name" value="Endolytic murein transglycosylase"/>
    <property type="match status" value="1"/>
</dbReference>
<protein>
    <recommendedName>
        <fullName evidence="7">Endolytic murein transglycosylase</fullName>
        <ecNumber evidence="7">4.2.2.29</ecNumber>
    </recommendedName>
    <alternativeName>
        <fullName evidence="7">Peptidoglycan lytic transglycosylase</fullName>
    </alternativeName>
    <alternativeName>
        <fullName evidence="7">Peptidoglycan polymerization terminase</fullName>
    </alternativeName>
</protein>
<dbReference type="PATRIC" id="fig|1121448.10.peg.1345"/>
<evidence type="ECO:0000256" key="7">
    <source>
        <dbReference type="HAMAP-Rule" id="MF_02065"/>
    </source>
</evidence>
<dbReference type="GO" id="GO:0005886">
    <property type="term" value="C:plasma membrane"/>
    <property type="evidence" value="ECO:0007669"/>
    <property type="project" value="UniProtKB-UniRule"/>
</dbReference>
<feature type="site" description="Important for catalytic activity" evidence="7">
    <location>
        <position position="222"/>
    </location>
</feature>
<name>T2GBB6_MEGG1</name>
<keyword evidence="6 7" id="KW-0961">Cell wall biogenesis/degradation</keyword>
<dbReference type="GO" id="GO:0008932">
    <property type="term" value="F:lytic endotransglycosylase activity"/>
    <property type="evidence" value="ECO:0007669"/>
    <property type="project" value="UniProtKB-UniRule"/>
</dbReference>
<dbReference type="Gene3D" id="3.30.1490.480">
    <property type="entry name" value="Endolytic murein transglycosylase"/>
    <property type="match status" value="1"/>
</dbReference>
<dbReference type="HOGENOM" id="CLU_025574_0_2_7"/>
<comment type="similarity">
    <text evidence="7">Belongs to the transglycosylase MltG family.</text>
</comment>
<keyword evidence="5 7" id="KW-0456">Lyase</keyword>
<evidence type="ECO:0000256" key="3">
    <source>
        <dbReference type="ARBA" id="ARBA00022989"/>
    </source>
</evidence>
<dbReference type="OrthoDB" id="9814591at2"/>
<dbReference type="PANTHER" id="PTHR30518">
    <property type="entry name" value="ENDOLYTIC MUREIN TRANSGLYCOSYLASE"/>
    <property type="match status" value="1"/>
</dbReference>
<evidence type="ECO:0000256" key="2">
    <source>
        <dbReference type="ARBA" id="ARBA00022692"/>
    </source>
</evidence>
<evidence type="ECO:0000256" key="6">
    <source>
        <dbReference type="ARBA" id="ARBA00023316"/>
    </source>
</evidence>
<dbReference type="HAMAP" id="MF_02065">
    <property type="entry name" value="MltG"/>
    <property type="match status" value="1"/>
</dbReference>
<dbReference type="STRING" id="1121448.DGI_1346"/>
<comment type="function">
    <text evidence="7">Functions as a peptidoglycan terminase that cleaves nascent peptidoglycan strands endolytically to terminate their elongation.</text>
</comment>
<reference evidence="8 9" key="1">
    <citation type="journal article" date="2013" name="J. Bacteriol.">
        <title>Roles of HynAB and Ech, the only two hydrogenases found in the model sulfate reducer Desulfovibrio gigas.</title>
        <authorList>
            <person name="Morais-Silva F.O."/>
            <person name="Santos C.I."/>
            <person name="Rodrigues R."/>
            <person name="Pereira I.A."/>
            <person name="Rodrigues-Pousada C."/>
        </authorList>
    </citation>
    <scope>NUCLEOTIDE SEQUENCE [LARGE SCALE GENOMIC DNA]</scope>
    <source>
        <strain evidence="9">ATCC 19364 / DSM 1382 / NCIMB 9332 / VKM B-1759</strain>
    </source>
</reference>
<dbReference type="Proteomes" id="UP000016587">
    <property type="component" value="Chromosome"/>
</dbReference>
<organism evidence="8 9">
    <name type="scientific">Megalodesulfovibrio gigas (strain ATCC 19364 / DSM 1382 / NCIMB 9332 / VKM B-1759)</name>
    <name type="common">Desulfovibrio gigas</name>
    <dbReference type="NCBI Taxonomy" id="1121448"/>
    <lineage>
        <taxon>Bacteria</taxon>
        <taxon>Pseudomonadati</taxon>
        <taxon>Thermodesulfobacteriota</taxon>
        <taxon>Desulfovibrionia</taxon>
        <taxon>Desulfovibrionales</taxon>
        <taxon>Desulfovibrionaceae</taxon>
        <taxon>Megalodesulfovibrio</taxon>
    </lineage>
</organism>
<keyword evidence="9" id="KW-1185">Reference proteome</keyword>
<keyword evidence="2 7" id="KW-0812">Transmembrane</keyword>
<gene>
    <name evidence="7" type="primary">mltG</name>
    <name evidence="8" type="ORF">DGI_1346</name>
</gene>
<dbReference type="EC" id="4.2.2.29" evidence="7"/>
<evidence type="ECO:0000256" key="5">
    <source>
        <dbReference type="ARBA" id="ARBA00023239"/>
    </source>
</evidence>
<evidence type="ECO:0000256" key="4">
    <source>
        <dbReference type="ARBA" id="ARBA00023136"/>
    </source>
</evidence>
<dbReference type="RefSeq" id="WP_021759992.1">
    <property type="nucleotide sequence ID" value="NC_022444.1"/>
</dbReference>
<sequence>MRRILLSLAGIFLIVILGLTAAIYLKAQHFLRASPETPGRDVVFTVEQGQTFDQVARALEAEGVITSARYFIFLGKWEKRLGSVQAGDFQLSTGWPPAQVLETLATGKPILYRLSIREGLTWWETAQVIEDQGFANASEIKTLVHDPELLKKYRIPFENAEGFLFPETYLLKRPGRQDARFIVELLLKTFWDKTARIWAEHGEPDAAALARLVTLASLVERETGVPAERARVAGVYTKRLARNMLLQCDPTIIYGLGTAFDGNIRRSHINDAANLYNTYQRAGLPPGPICSPGLDALKAASDPEEHDYLYFVATGDGGHVFSKTLDEHNRAVRQYQLRR</sequence>
<dbReference type="NCBIfam" id="TIGR00247">
    <property type="entry name" value="endolytic transglycosylase MltG"/>
    <property type="match status" value="1"/>
</dbReference>
<reference evidence="9" key="2">
    <citation type="submission" date="2013-07" db="EMBL/GenBank/DDBJ databases">
        <authorList>
            <person name="Morais-Silva F.O."/>
            <person name="Rezende A.M."/>
            <person name="Pimentel C."/>
            <person name="Resende D.M."/>
            <person name="Santos C.I."/>
            <person name="Clemente C."/>
            <person name="de Oliveira L.M."/>
            <person name="da Silva S.M."/>
            <person name="Costa D.A."/>
            <person name="Varela-Raposo A."/>
            <person name="Horacio E.C.A."/>
            <person name="Matos M."/>
            <person name="Flores O."/>
            <person name="Ruiz J.C."/>
            <person name="Rodrigues-Pousada C."/>
        </authorList>
    </citation>
    <scope>NUCLEOTIDE SEQUENCE [LARGE SCALE GENOMIC DNA]</scope>
    <source>
        <strain evidence="9">ATCC 19364 / DSM 1382 / NCIMB 9332 / VKM B-1759</strain>
    </source>
</reference>
<evidence type="ECO:0000313" key="8">
    <source>
        <dbReference type="EMBL" id="AGW13197.1"/>
    </source>
</evidence>
<accession>T2GBB6</accession>
<keyword evidence="3 7" id="KW-1133">Transmembrane helix</keyword>
<dbReference type="CDD" id="cd08010">
    <property type="entry name" value="MltG_like"/>
    <property type="match status" value="1"/>
</dbReference>
<dbReference type="Pfam" id="PF02618">
    <property type="entry name" value="YceG"/>
    <property type="match status" value="1"/>
</dbReference>
<evidence type="ECO:0000256" key="1">
    <source>
        <dbReference type="ARBA" id="ARBA00022475"/>
    </source>
</evidence>
<keyword evidence="4 7" id="KW-0472">Membrane</keyword>
<dbReference type="InterPro" id="IPR003770">
    <property type="entry name" value="MLTG-like"/>
</dbReference>
<proteinExistence type="inferred from homology"/>
<dbReference type="Gene3D" id="3.30.160.60">
    <property type="entry name" value="Classic Zinc Finger"/>
    <property type="match status" value="1"/>
</dbReference>
<comment type="catalytic activity">
    <reaction evidence="7">
        <text>a peptidoglycan chain = a peptidoglycan chain with N-acetyl-1,6-anhydromuramyl-[peptide] at the reducing end + a peptidoglycan chain with N-acetylglucosamine at the non-reducing end.</text>
        <dbReference type="EC" id="4.2.2.29"/>
    </reaction>
</comment>
<dbReference type="AlphaFoldDB" id="T2GBB6"/>
<evidence type="ECO:0000313" key="9">
    <source>
        <dbReference type="Proteomes" id="UP000016587"/>
    </source>
</evidence>
<dbReference type="GO" id="GO:0009252">
    <property type="term" value="P:peptidoglycan biosynthetic process"/>
    <property type="evidence" value="ECO:0007669"/>
    <property type="project" value="UniProtKB-UniRule"/>
</dbReference>
<dbReference type="eggNOG" id="COG1559">
    <property type="taxonomic scope" value="Bacteria"/>
</dbReference>